<keyword evidence="8" id="KW-0732">Signal</keyword>
<dbReference type="RefSeq" id="WP_169398484.1">
    <property type="nucleotide sequence ID" value="NZ_BAAAJH010000005.1"/>
</dbReference>
<dbReference type="InterPro" id="IPR005490">
    <property type="entry name" value="LD_TPept_cat_dom"/>
</dbReference>
<evidence type="ECO:0000256" key="1">
    <source>
        <dbReference type="ARBA" id="ARBA00004752"/>
    </source>
</evidence>
<evidence type="ECO:0000256" key="8">
    <source>
        <dbReference type="SAM" id="SignalP"/>
    </source>
</evidence>
<keyword evidence="2" id="KW-0808">Transferase</keyword>
<proteinExistence type="predicted"/>
<evidence type="ECO:0000313" key="11">
    <source>
        <dbReference type="Proteomes" id="UP001296706"/>
    </source>
</evidence>
<evidence type="ECO:0000256" key="4">
    <source>
        <dbReference type="ARBA" id="ARBA00022984"/>
    </source>
</evidence>
<dbReference type="SUPFAM" id="SSF141523">
    <property type="entry name" value="L,D-transpeptidase catalytic domain-like"/>
    <property type="match status" value="1"/>
</dbReference>
<reference evidence="10 11" key="1">
    <citation type="submission" date="2020-04" db="EMBL/GenBank/DDBJ databases">
        <authorList>
            <person name="Klaysubun C."/>
            <person name="Duangmal K."/>
            <person name="Lipun K."/>
        </authorList>
    </citation>
    <scope>NUCLEOTIDE SEQUENCE [LARGE SCALE GENOMIC DNA]</scope>
    <source>
        <strain evidence="10 11">JCM 11839</strain>
    </source>
</reference>
<keyword evidence="4 7" id="KW-0573">Peptidoglycan synthesis</keyword>
<feature type="signal peptide" evidence="8">
    <location>
        <begin position="1"/>
        <end position="24"/>
    </location>
</feature>
<feature type="active site" description="Proton donor/acceptor" evidence="7">
    <location>
        <position position="328"/>
    </location>
</feature>
<gene>
    <name evidence="10" type="ORF">HF577_25535</name>
</gene>
<dbReference type="Pfam" id="PF03734">
    <property type="entry name" value="YkuD"/>
    <property type="match status" value="1"/>
</dbReference>
<evidence type="ECO:0000256" key="7">
    <source>
        <dbReference type="PROSITE-ProRule" id="PRU01373"/>
    </source>
</evidence>
<evidence type="ECO:0000256" key="5">
    <source>
        <dbReference type="ARBA" id="ARBA00023315"/>
    </source>
</evidence>
<name>A0ABX1RMV1_9PSEU</name>
<dbReference type="Gene3D" id="2.60.40.3710">
    <property type="match status" value="1"/>
</dbReference>
<feature type="chain" id="PRO_5046050295" evidence="8">
    <location>
        <begin position="25"/>
        <end position="399"/>
    </location>
</feature>
<dbReference type="Pfam" id="PF17964">
    <property type="entry name" value="Big_10"/>
    <property type="match status" value="1"/>
</dbReference>
<keyword evidence="5" id="KW-0012">Acyltransferase</keyword>
<evidence type="ECO:0000256" key="6">
    <source>
        <dbReference type="ARBA" id="ARBA00023316"/>
    </source>
</evidence>
<accession>A0ABX1RMV1</accession>
<evidence type="ECO:0000256" key="3">
    <source>
        <dbReference type="ARBA" id="ARBA00022960"/>
    </source>
</evidence>
<dbReference type="PANTHER" id="PTHR30582:SF2">
    <property type="entry name" value="L,D-TRANSPEPTIDASE YCIB-RELATED"/>
    <property type="match status" value="1"/>
</dbReference>
<dbReference type="EMBL" id="JAAXKY010000101">
    <property type="protein sequence ID" value="NMH80435.1"/>
    <property type="molecule type" value="Genomic_DNA"/>
</dbReference>
<dbReference type="CDD" id="cd13432">
    <property type="entry name" value="LDT_IgD_like_2"/>
    <property type="match status" value="1"/>
</dbReference>
<keyword evidence="3 7" id="KW-0133">Cell shape</keyword>
<feature type="active site" description="Nucleophile" evidence="7">
    <location>
        <position position="346"/>
    </location>
</feature>
<dbReference type="InterPro" id="IPR038063">
    <property type="entry name" value="Transpep_catalytic_dom"/>
</dbReference>
<comment type="caution">
    <text evidence="10">The sequence shown here is derived from an EMBL/GenBank/DDBJ whole genome shotgun (WGS) entry which is preliminary data.</text>
</comment>
<dbReference type="PANTHER" id="PTHR30582">
    <property type="entry name" value="L,D-TRANSPEPTIDASE"/>
    <property type="match status" value="1"/>
</dbReference>
<keyword evidence="11" id="KW-1185">Reference proteome</keyword>
<dbReference type="InterPro" id="IPR041280">
    <property type="entry name" value="Big_10"/>
</dbReference>
<protein>
    <submittedName>
        <fullName evidence="10">L,D-transpeptidase</fullName>
    </submittedName>
</protein>
<evidence type="ECO:0000259" key="9">
    <source>
        <dbReference type="PROSITE" id="PS52029"/>
    </source>
</evidence>
<dbReference type="Gene3D" id="2.40.440.10">
    <property type="entry name" value="L,D-transpeptidase catalytic domain-like"/>
    <property type="match status" value="1"/>
</dbReference>
<dbReference type="CDD" id="cd16913">
    <property type="entry name" value="YkuD_like"/>
    <property type="match status" value="1"/>
</dbReference>
<feature type="domain" description="L,D-TPase catalytic" evidence="9">
    <location>
        <begin position="250"/>
        <end position="370"/>
    </location>
</feature>
<dbReference type="Proteomes" id="UP001296706">
    <property type="component" value="Unassembled WGS sequence"/>
</dbReference>
<dbReference type="PROSITE" id="PS52029">
    <property type="entry name" value="LD_TPASE"/>
    <property type="match status" value="1"/>
</dbReference>
<dbReference type="InterPro" id="IPR050979">
    <property type="entry name" value="LD-transpeptidase"/>
</dbReference>
<evidence type="ECO:0000313" key="10">
    <source>
        <dbReference type="EMBL" id="NMH80435.1"/>
    </source>
</evidence>
<dbReference type="Gene3D" id="2.60.40.3780">
    <property type="match status" value="1"/>
</dbReference>
<keyword evidence="6 7" id="KW-0961">Cell wall biogenesis/degradation</keyword>
<evidence type="ECO:0000256" key="2">
    <source>
        <dbReference type="ARBA" id="ARBA00022679"/>
    </source>
</evidence>
<organism evidence="10 11">
    <name type="scientific">Pseudonocardia xinjiangensis</name>
    <dbReference type="NCBI Taxonomy" id="75289"/>
    <lineage>
        <taxon>Bacteria</taxon>
        <taxon>Bacillati</taxon>
        <taxon>Actinomycetota</taxon>
        <taxon>Actinomycetes</taxon>
        <taxon>Pseudonocardiales</taxon>
        <taxon>Pseudonocardiaceae</taxon>
        <taxon>Pseudonocardia</taxon>
    </lineage>
</organism>
<comment type="pathway">
    <text evidence="1 7">Cell wall biogenesis; peptidoglycan biosynthesis.</text>
</comment>
<sequence>MKRLLLVLAVVLVGSLGVVTAATAAGRQNQTAPAATPPPSVEAPQQIVAPVAAIGYEPAPGSDTTNPTGTATVTVQKGVFDRVTLTGPKGKAVKGAFNADRTSWTTSDRLAYGTSYTWAGSAKGVDGKSVPLEGSFSTLTPAKTVRGTLNIGDGKTVGVAAPVRVQFNGHVADRAAAEHALSVTTSVPVQGSWGWLPDEGGGSRVDWRPKKYWPSGTTVTVKAKLFGVAYGQGAYGAADVTSTFQIGRSQIVKADVNSHRMIVIRDGQQVADYPASYGLGTDPNRNTRSGIHVVSEKFTDKRMVSQQYGYDTVEKWAVRISNNGEFVHANPASAAAQGSENVTHGCVNLSIDNAKAYYDTALYGDPVEVTGTPVQLSAKDGDIWDWTLSWDKWQALSAL</sequence>